<comment type="similarity">
    <text evidence="1">Belongs to the type-I restriction system S methylase family.</text>
</comment>
<evidence type="ECO:0000256" key="7">
    <source>
        <dbReference type="ARBA" id="ARBA00023125"/>
    </source>
</evidence>
<evidence type="ECO:0000256" key="6">
    <source>
        <dbReference type="ARBA" id="ARBA00022747"/>
    </source>
</evidence>
<feature type="domain" description="Type I restriction modification DNA specificity" evidence="9">
    <location>
        <begin position="595"/>
        <end position="724"/>
    </location>
</feature>
<dbReference type="InterPro" id="IPR029063">
    <property type="entry name" value="SAM-dependent_MTases_sf"/>
</dbReference>
<dbReference type="GO" id="GO:0009007">
    <property type="term" value="F:site-specific DNA-methyltransferase (adenine-specific) activity"/>
    <property type="evidence" value="ECO:0007669"/>
    <property type="project" value="UniProtKB-EC"/>
</dbReference>
<evidence type="ECO:0000259" key="9">
    <source>
        <dbReference type="Pfam" id="PF01420"/>
    </source>
</evidence>
<dbReference type="PANTHER" id="PTHR42933:SF3">
    <property type="entry name" value="TYPE I RESTRICTION ENZYME MJAVIII METHYLASE SUBUNIT"/>
    <property type="match status" value="1"/>
</dbReference>
<dbReference type="GO" id="GO:0032259">
    <property type="term" value="P:methylation"/>
    <property type="evidence" value="ECO:0007669"/>
    <property type="project" value="UniProtKB-KW"/>
</dbReference>
<feature type="domain" description="DNA methylase adenine-specific" evidence="10">
    <location>
        <begin position="229"/>
        <end position="380"/>
    </location>
</feature>
<dbReference type="GO" id="GO:0009307">
    <property type="term" value="P:DNA restriction-modification system"/>
    <property type="evidence" value="ECO:0007669"/>
    <property type="project" value="UniProtKB-KW"/>
</dbReference>
<evidence type="ECO:0000256" key="5">
    <source>
        <dbReference type="ARBA" id="ARBA00022691"/>
    </source>
</evidence>
<dbReference type="InterPro" id="IPR003356">
    <property type="entry name" value="DNA_methylase_A-5"/>
</dbReference>
<dbReference type="GO" id="GO:0003677">
    <property type="term" value="F:DNA binding"/>
    <property type="evidence" value="ECO:0007669"/>
    <property type="project" value="UniProtKB-KW"/>
</dbReference>
<keyword evidence="3" id="KW-0489">Methyltransferase</keyword>
<feature type="domain" description="DNA methylase adenine-specific" evidence="10">
    <location>
        <begin position="442"/>
        <end position="537"/>
    </location>
</feature>
<evidence type="ECO:0000256" key="4">
    <source>
        <dbReference type="ARBA" id="ARBA00022679"/>
    </source>
</evidence>
<dbReference type="Gene3D" id="3.40.50.150">
    <property type="entry name" value="Vaccinia Virus protein VP39"/>
    <property type="match status" value="1"/>
</dbReference>
<dbReference type="Pfam" id="PF02384">
    <property type="entry name" value="N6_Mtase"/>
    <property type="match status" value="2"/>
</dbReference>
<accession>A0A6C0B9U9</accession>
<keyword evidence="4" id="KW-0808">Transferase</keyword>
<organism evidence="11">
    <name type="scientific">viral metagenome</name>
    <dbReference type="NCBI Taxonomy" id="1070528"/>
    <lineage>
        <taxon>unclassified sequences</taxon>
        <taxon>metagenomes</taxon>
        <taxon>organismal metagenomes</taxon>
    </lineage>
</organism>
<protein>
    <recommendedName>
        <fullName evidence="2">site-specific DNA-methyltransferase (adenine-specific)</fullName>
        <ecNumber evidence="2">2.1.1.72</ecNumber>
    </recommendedName>
</protein>
<evidence type="ECO:0000256" key="1">
    <source>
        <dbReference type="ARBA" id="ARBA00010923"/>
    </source>
</evidence>
<dbReference type="PANTHER" id="PTHR42933">
    <property type="entry name" value="SLR6095 PROTEIN"/>
    <property type="match status" value="1"/>
</dbReference>
<keyword evidence="6" id="KW-0680">Restriction system</keyword>
<sequence>MLNQKTYSCGICNTTPDQLSHHKSHIQTQKHKDKRELFEFKLSKLSNTELEQTYNTVNINDIITETETILYSNKKLNTINNTIPIHYMASLSDHSLSVTNKEALRDKVHEIHNYLRNHGAGYGMNALKVFNILYGLKKIEENGLLDTVGLKKPDCEFSYLLSLAKEDEDEKLASLIFTHVLDSISDSKIKELLFYEIPKNIRGSVLSYLIKEIDKITSIETTCNVLLSGKIYEYFIGRDETAISELGAYFTDRHIVDYTLHKLNPMIETDGTIPSMIDMFGGSGGFTTGYINHLIEKYPQMINWNTEINKISHFDMNEDVIKSAGLEFFCLTGVLPNMDTLKYKNSFTDEFNDQKYKFVLTNPPYGGDKSNKSDAQLKRDKLKEYIKVELATSDEVVRIRRQKQLKTIEMQEKQEKKEQDKTKVSLSTCSARIQKFAKDNKLKGNDKESCSLMLLMDIVDVDGTVIGVLKEGVFFNKTYKDLRKCLVENYNVREIISVPQDQFENTSTKTSIVIFDNREQKTTEVKFSDLVVERYTEDKFVEINGDIVLLENKDDIIKCTDMLVSTANKDEILSNPICSLNGKDYHKKELVVGDGYKLVKLGDICEFMPKSKRNASDGNVSGKFNFYTSSEKVQKCDEADYKEECLIIGDGGVANIKIDSNFSCSDHNHILKTKHNAYIYYLLTGKIELLSDGFSGSVLKNLSKDYLKNLRIPLPISDKKLQEWVNKISVPYNEKNEKQIKIKEMELFVQKRIKEIEEHEDCDEVNLGSLCEFNSGKFNTCDMDNNGPYLFYNATINSIGCHSNYCFDGEKYLLLIKSGNVKADGLGSVTKLYGKTACVIDTVQIISSININYMYGMLTLLKNKIRKTSNASVGLGHLKMSEIKLMKIKIPKNKQIIQDMEPMFQHIETLYQDIKKSEILYTQYIHELSQEAMPSSK</sequence>
<dbReference type="AlphaFoldDB" id="A0A6C0B9U9"/>
<dbReference type="GO" id="GO:0008170">
    <property type="term" value="F:N-methyltransferase activity"/>
    <property type="evidence" value="ECO:0007669"/>
    <property type="project" value="InterPro"/>
</dbReference>
<evidence type="ECO:0000256" key="8">
    <source>
        <dbReference type="ARBA" id="ARBA00047942"/>
    </source>
</evidence>
<dbReference type="PROSITE" id="PS00092">
    <property type="entry name" value="N6_MTASE"/>
    <property type="match status" value="1"/>
</dbReference>
<dbReference type="Pfam" id="PF01420">
    <property type="entry name" value="Methylase_S"/>
    <property type="match status" value="1"/>
</dbReference>
<dbReference type="EMBL" id="MN739097">
    <property type="protein sequence ID" value="QHS88491.1"/>
    <property type="molecule type" value="Genomic_DNA"/>
</dbReference>
<comment type="catalytic activity">
    <reaction evidence="8">
        <text>a 2'-deoxyadenosine in DNA + S-adenosyl-L-methionine = an N(6)-methyl-2'-deoxyadenosine in DNA + S-adenosyl-L-homocysteine + H(+)</text>
        <dbReference type="Rhea" id="RHEA:15197"/>
        <dbReference type="Rhea" id="RHEA-COMP:12418"/>
        <dbReference type="Rhea" id="RHEA-COMP:12419"/>
        <dbReference type="ChEBI" id="CHEBI:15378"/>
        <dbReference type="ChEBI" id="CHEBI:57856"/>
        <dbReference type="ChEBI" id="CHEBI:59789"/>
        <dbReference type="ChEBI" id="CHEBI:90615"/>
        <dbReference type="ChEBI" id="CHEBI:90616"/>
        <dbReference type="EC" id="2.1.1.72"/>
    </reaction>
</comment>
<name>A0A6C0B9U9_9ZZZZ</name>
<dbReference type="Gene3D" id="3.90.220.20">
    <property type="entry name" value="DNA methylase specificity domains"/>
    <property type="match status" value="2"/>
</dbReference>
<dbReference type="EC" id="2.1.1.72" evidence="2"/>
<dbReference type="SUPFAM" id="SSF116734">
    <property type="entry name" value="DNA methylase specificity domain"/>
    <property type="match status" value="2"/>
</dbReference>
<evidence type="ECO:0000256" key="3">
    <source>
        <dbReference type="ARBA" id="ARBA00022603"/>
    </source>
</evidence>
<dbReference type="SUPFAM" id="SSF53335">
    <property type="entry name" value="S-adenosyl-L-methionine-dependent methyltransferases"/>
    <property type="match status" value="1"/>
</dbReference>
<dbReference type="InterPro" id="IPR044946">
    <property type="entry name" value="Restrct_endonuc_typeI_TRD_sf"/>
</dbReference>
<dbReference type="InterPro" id="IPR002052">
    <property type="entry name" value="DNA_methylase_N6_adenine_CS"/>
</dbReference>
<keyword evidence="7" id="KW-0238">DNA-binding</keyword>
<evidence type="ECO:0000313" key="11">
    <source>
        <dbReference type="EMBL" id="QHS88491.1"/>
    </source>
</evidence>
<reference evidence="11" key="1">
    <citation type="journal article" date="2020" name="Nature">
        <title>Giant virus diversity and host interactions through global metagenomics.</title>
        <authorList>
            <person name="Schulz F."/>
            <person name="Roux S."/>
            <person name="Paez-Espino D."/>
            <person name="Jungbluth S."/>
            <person name="Walsh D.A."/>
            <person name="Denef V.J."/>
            <person name="McMahon K.D."/>
            <person name="Konstantinidis K.T."/>
            <person name="Eloe-Fadrosh E.A."/>
            <person name="Kyrpides N.C."/>
            <person name="Woyke T."/>
        </authorList>
    </citation>
    <scope>NUCLEOTIDE SEQUENCE</scope>
    <source>
        <strain evidence="11">GVMAG-M-3300010158-55</strain>
    </source>
</reference>
<dbReference type="InterPro" id="IPR051537">
    <property type="entry name" value="DNA_Adenine_Mtase"/>
</dbReference>
<evidence type="ECO:0000256" key="2">
    <source>
        <dbReference type="ARBA" id="ARBA00011900"/>
    </source>
</evidence>
<keyword evidence="5" id="KW-0949">S-adenosyl-L-methionine</keyword>
<evidence type="ECO:0000259" key="10">
    <source>
        <dbReference type="Pfam" id="PF02384"/>
    </source>
</evidence>
<proteinExistence type="inferred from homology"/>
<dbReference type="InterPro" id="IPR000055">
    <property type="entry name" value="Restrct_endonuc_typeI_TRD"/>
</dbReference>